<gene>
    <name evidence="2" type="ORF">O181_005539</name>
</gene>
<organism evidence="2 3">
    <name type="scientific">Austropuccinia psidii MF-1</name>
    <dbReference type="NCBI Taxonomy" id="1389203"/>
    <lineage>
        <taxon>Eukaryota</taxon>
        <taxon>Fungi</taxon>
        <taxon>Dikarya</taxon>
        <taxon>Basidiomycota</taxon>
        <taxon>Pucciniomycotina</taxon>
        <taxon>Pucciniomycetes</taxon>
        <taxon>Pucciniales</taxon>
        <taxon>Sphaerophragmiaceae</taxon>
        <taxon>Austropuccinia</taxon>
    </lineage>
</organism>
<accession>A0A9Q3BHM5</accession>
<comment type="caution">
    <text evidence="2">The sequence shown here is derived from an EMBL/GenBank/DDBJ whole genome shotgun (WGS) entry which is preliminary data.</text>
</comment>
<reference evidence="2" key="1">
    <citation type="submission" date="2021-03" db="EMBL/GenBank/DDBJ databases">
        <title>Draft genome sequence of rust myrtle Austropuccinia psidii MF-1, a brazilian biotype.</title>
        <authorList>
            <person name="Quecine M.C."/>
            <person name="Pachon D.M.R."/>
            <person name="Bonatelli M.L."/>
            <person name="Correr F.H."/>
            <person name="Franceschini L.M."/>
            <person name="Leite T.F."/>
            <person name="Margarido G.R.A."/>
            <person name="Almeida C.A."/>
            <person name="Ferrarezi J.A."/>
            <person name="Labate C.A."/>
        </authorList>
    </citation>
    <scope>NUCLEOTIDE SEQUENCE</scope>
    <source>
        <strain evidence="2">MF-1</strain>
    </source>
</reference>
<evidence type="ECO:0000313" key="3">
    <source>
        <dbReference type="Proteomes" id="UP000765509"/>
    </source>
</evidence>
<dbReference type="Proteomes" id="UP000765509">
    <property type="component" value="Unassembled WGS sequence"/>
</dbReference>
<feature type="compositionally biased region" description="Polar residues" evidence="1">
    <location>
        <begin position="73"/>
        <end position="84"/>
    </location>
</feature>
<dbReference type="AlphaFoldDB" id="A0A9Q3BHM5"/>
<sequence length="84" mass="9628">MAQEKDGGYILSEKDIPRDYIEAELEEEVAIEGKSQLSNSDEIKVRKKTLFEDEICEEAIKQTKDINKKRKNTPAQEASVNEIQ</sequence>
<evidence type="ECO:0000313" key="2">
    <source>
        <dbReference type="EMBL" id="MBW0465824.1"/>
    </source>
</evidence>
<protein>
    <submittedName>
        <fullName evidence="2">Uncharacterized protein</fullName>
    </submittedName>
</protein>
<keyword evidence="3" id="KW-1185">Reference proteome</keyword>
<proteinExistence type="predicted"/>
<name>A0A9Q3BHM5_9BASI</name>
<feature type="region of interest" description="Disordered" evidence="1">
    <location>
        <begin position="64"/>
        <end position="84"/>
    </location>
</feature>
<evidence type="ECO:0000256" key="1">
    <source>
        <dbReference type="SAM" id="MobiDB-lite"/>
    </source>
</evidence>
<dbReference type="EMBL" id="AVOT02001138">
    <property type="protein sequence ID" value="MBW0465824.1"/>
    <property type="molecule type" value="Genomic_DNA"/>
</dbReference>